<dbReference type="NCBIfam" id="TIGR03936">
    <property type="entry name" value="sam_1_link_chp"/>
    <property type="match status" value="1"/>
</dbReference>
<dbReference type="KEGG" id="tpi:TREPR_2330"/>
<dbReference type="InterPro" id="IPR045784">
    <property type="entry name" value="Radical_SAM_N2"/>
</dbReference>
<dbReference type="Pfam" id="PF10105">
    <property type="entry name" value="DUF2344"/>
    <property type="match status" value="1"/>
</dbReference>
<dbReference type="eggNOG" id="COG5011">
    <property type="taxonomic scope" value="Bacteria"/>
</dbReference>
<dbReference type="OrthoDB" id="9806827at2"/>
<dbReference type="Proteomes" id="UP000009223">
    <property type="component" value="Chromosome"/>
</dbReference>
<dbReference type="InterPro" id="IPR058240">
    <property type="entry name" value="rSAM_sf"/>
</dbReference>
<dbReference type="SUPFAM" id="SSF102114">
    <property type="entry name" value="Radical SAM enzymes"/>
    <property type="match status" value="1"/>
</dbReference>
<dbReference type="SFLD" id="SFLDS00029">
    <property type="entry name" value="Radical_SAM"/>
    <property type="match status" value="1"/>
</dbReference>
<dbReference type="SMART" id="SM00729">
    <property type="entry name" value="Elp3"/>
    <property type="match status" value="1"/>
</dbReference>
<dbReference type="RefSeq" id="WP_015707873.1">
    <property type="nucleotide sequence ID" value="NC_015578.1"/>
</dbReference>
<dbReference type="InterPro" id="IPR023862">
    <property type="entry name" value="CHP03960_rSAM"/>
</dbReference>
<evidence type="ECO:0000259" key="2">
    <source>
        <dbReference type="PROSITE" id="PS51918"/>
    </source>
</evidence>
<dbReference type="eggNOG" id="COG1032">
    <property type="taxonomic scope" value="Bacteria"/>
</dbReference>
<dbReference type="NCBIfam" id="TIGR03960">
    <property type="entry name" value="rSAM_fuse_unch"/>
    <property type="match status" value="1"/>
</dbReference>
<sequence length="816" mass="91156">MAVYIDPLKFPGELLLTVEKPARYTGGEYGSLAKRDALLQTLIAFPDLYEIGMSNQAFRILYNRLNDITGISCDRAFAPAPDFEELIRARNIPLYGLDTGIALGDLDLLMFTLGYELGITGVLTMLDRGFIPLRKTERGEGDPIVIMGGPCVSNPLPYEPFIEAFWIGEAEAGFFDLAAELRDMKQAGAGRGKLLERLLDHPSVWASRETTLQAAGKGRAVRAIDTGFASRPARAPVFPVPSMKPVQHHGAVEIMRGCPNGCRFCHAGFWYRPMRQKSADQVLEEAEAFVSQGGYREISLSSLSSGDYRHIEGLVDSLNRRFGDRHISFQLPSLKVSTFSLPLLGKISEVRKSGLTFAVETPAESWQAGINKTVSRDDVDAILRTARKSGWRKAKFYFMIGLPLDTLDRTEEEEITNFILDLGQRTGMHFNINVGVFVPKPHTPYERAVQIDEDSAAKKLAHIRSRLKTRGHKVSISDPFVATLEGVISRGDRETAFLIEEAWQRGCRLDAWQEYIKKDVWREVLEKRSPQKESDPLPWSMIDSAVLPGYLKKEKEKSGKGEITLPCIENCKHFCGICDKDCKLVENIIHDDKLLDASREEELPEKLEIQEPPIKPSSDLPSWRIIFSFSKKGSAIFHGHLTIIEVFSMAMMRAGIPVQYTGGFNPLPKLEIVAPLSLGVYADAEIAAIETEDFFAASEFRELMNQNLPEGFEIGDCENYHIPRGTKKYSLSSLLWGFAYAMPEGSTRGNSLQAADTLISAAQEKSYRQSRMENSTGPGYGLKRTQVLAKKPGPEDTPNSGESYFKIFRELYPKIL</sequence>
<organism evidence="3 4">
    <name type="scientific">Treponema primitia (strain ATCC BAA-887 / DSM 12427 / ZAS-2)</name>
    <dbReference type="NCBI Taxonomy" id="545694"/>
    <lineage>
        <taxon>Bacteria</taxon>
        <taxon>Pseudomonadati</taxon>
        <taxon>Spirochaetota</taxon>
        <taxon>Spirochaetia</taxon>
        <taxon>Spirochaetales</taxon>
        <taxon>Treponemataceae</taxon>
        <taxon>Treponema</taxon>
    </lineage>
</organism>
<dbReference type="AlphaFoldDB" id="F5YHX6"/>
<dbReference type="EMBL" id="CP001843">
    <property type="protein sequence ID" value="AEF83796.1"/>
    <property type="molecule type" value="Genomic_DNA"/>
</dbReference>
<keyword evidence="4" id="KW-1185">Reference proteome</keyword>
<dbReference type="InterPro" id="IPR006638">
    <property type="entry name" value="Elp3/MiaA/NifB-like_rSAM"/>
</dbReference>
<reference evidence="4" key="1">
    <citation type="submission" date="2009-12" db="EMBL/GenBank/DDBJ databases">
        <title>Complete sequence of Treponema primitia strain ZAS-2.</title>
        <authorList>
            <person name="Tetu S.G."/>
            <person name="Matson E."/>
            <person name="Ren Q."/>
            <person name="Seshadri R."/>
            <person name="Elbourne L."/>
            <person name="Hassan K.A."/>
            <person name="Durkin A."/>
            <person name="Radune D."/>
            <person name="Mohamoud Y."/>
            <person name="Shay R."/>
            <person name="Jin S."/>
            <person name="Zhang X."/>
            <person name="Lucey K."/>
            <person name="Ballor N.R."/>
            <person name="Ottesen E."/>
            <person name="Rosenthal R."/>
            <person name="Allen A."/>
            <person name="Leadbetter J.R."/>
            <person name="Paulsen I.T."/>
        </authorList>
    </citation>
    <scope>NUCLEOTIDE SEQUENCE [LARGE SCALE GENOMIC DNA]</scope>
    <source>
        <strain evidence="4">ATCC BAA-887 / DSM 12427 / ZAS-2</strain>
    </source>
</reference>
<dbReference type="SFLD" id="SFLDG01082">
    <property type="entry name" value="B12-binding_domain_containing"/>
    <property type="match status" value="1"/>
</dbReference>
<feature type="domain" description="Radical SAM core" evidence="2">
    <location>
        <begin position="244"/>
        <end position="477"/>
    </location>
</feature>
<dbReference type="HOGENOM" id="CLU_011543_2_2_12"/>
<dbReference type="InterPro" id="IPR018768">
    <property type="entry name" value="DUF2344"/>
</dbReference>
<dbReference type="Pfam" id="PF19864">
    <property type="entry name" value="Radical_SAM_N2"/>
    <property type="match status" value="1"/>
</dbReference>
<dbReference type="PROSITE" id="PS51918">
    <property type="entry name" value="RADICAL_SAM"/>
    <property type="match status" value="1"/>
</dbReference>
<dbReference type="Pfam" id="PF04055">
    <property type="entry name" value="Radical_SAM"/>
    <property type="match status" value="1"/>
</dbReference>
<reference evidence="3 4" key="2">
    <citation type="journal article" date="2011" name="ISME J.">
        <title>RNA-seq reveals cooperative metabolic interactions between two termite-gut spirochete species in co-culture.</title>
        <authorList>
            <person name="Rosenthal A.Z."/>
            <person name="Matson E.G."/>
            <person name="Eldar A."/>
            <person name="Leadbetter J.R."/>
        </authorList>
    </citation>
    <scope>NUCLEOTIDE SEQUENCE [LARGE SCALE GENOMIC DNA]</scope>
    <source>
        <strain evidence="4">ATCC BAA-887 / DSM 12427 / ZAS-2</strain>
    </source>
</reference>
<feature type="region of interest" description="Disordered" evidence="1">
    <location>
        <begin position="765"/>
        <end position="784"/>
    </location>
</feature>
<dbReference type="GO" id="GO:0051536">
    <property type="term" value="F:iron-sulfur cluster binding"/>
    <property type="evidence" value="ECO:0007669"/>
    <property type="project" value="InterPro"/>
</dbReference>
<proteinExistence type="predicted"/>
<dbReference type="InterPro" id="IPR023404">
    <property type="entry name" value="rSAM_horseshoe"/>
</dbReference>
<gene>
    <name evidence="3" type="ordered locus">TREPR_2330</name>
</gene>
<dbReference type="Gene3D" id="3.80.30.20">
    <property type="entry name" value="tm_1862 like domain"/>
    <property type="match status" value="1"/>
</dbReference>
<evidence type="ECO:0000313" key="3">
    <source>
        <dbReference type="EMBL" id="AEF83796.1"/>
    </source>
</evidence>
<dbReference type="InterPro" id="IPR007197">
    <property type="entry name" value="rSAM"/>
</dbReference>
<dbReference type="PANTHER" id="PTHR42731:SF1">
    <property type="entry name" value="RADICAL SAM DOMAIN PROTEIN"/>
    <property type="match status" value="1"/>
</dbReference>
<protein>
    <submittedName>
        <fullName evidence="3">Radical SAM domain protein</fullName>
    </submittedName>
</protein>
<accession>F5YHX6</accession>
<dbReference type="GO" id="GO:0003824">
    <property type="term" value="F:catalytic activity"/>
    <property type="evidence" value="ECO:0007669"/>
    <property type="project" value="InterPro"/>
</dbReference>
<name>F5YHX6_TREPZ</name>
<evidence type="ECO:0000313" key="4">
    <source>
        <dbReference type="Proteomes" id="UP000009223"/>
    </source>
</evidence>
<dbReference type="CDD" id="cd01335">
    <property type="entry name" value="Radical_SAM"/>
    <property type="match status" value="1"/>
</dbReference>
<evidence type="ECO:0000256" key="1">
    <source>
        <dbReference type="SAM" id="MobiDB-lite"/>
    </source>
</evidence>
<dbReference type="STRING" id="545694.TREPR_2330"/>
<dbReference type="PANTHER" id="PTHR42731">
    <property type="entry name" value="SLL1084 PROTEIN"/>
    <property type="match status" value="1"/>
</dbReference>